<evidence type="ECO:0000256" key="6">
    <source>
        <dbReference type="ARBA" id="ARBA00022989"/>
    </source>
</evidence>
<feature type="transmembrane region" description="Helical" evidence="10">
    <location>
        <begin position="209"/>
        <end position="226"/>
    </location>
</feature>
<evidence type="ECO:0000259" key="11">
    <source>
        <dbReference type="Pfam" id="PF03908"/>
    </source>
</evidence>
<evidence type="ECO:0000256" key="4">
    <source>
        <dbReference type="ARBA" id="ARBA00022824"/>
    </source>
</evidence>
<dbReference type="GO" id="GO:0006890">
    <property type="term" value="P:retrograde vesicle-mediated transport, Golgi to endoplasmic reticulum"/>
    <property type="evidence" value="ECO:0007669"/>
    <property type="project" value="InterPro"/>
</dbReference>
<comment type="similarity">
    <text evidence="9">Belongs to the SEC20 family.</text>
</comment>
<evidence type="ECO:0000256" key="3">
    <source>
        <dbReference type="ARBA" id="ARBA00022692"/>
    </source>
</evidence>
<evidence type="ECO:0000256" key="1">
    <source>
        <dbReference type="ARBA" id="ARBA00004163"/>
    </source>
</evidence>
<proteinExistence type="inferred from homology"/>
<evidence type="ECO:0000313" key="12">
    <source>
        <dbReference type="EMBL" id="RXK41182.1"/>
    </source>
</evidence>
<dbReference type="STRING" id="5217.A0A4Q1BTC4"/>
<evidence type="ECO:0000313" key="13">
    <source>
        <dbReference type="Proteomes" id="UP000289152"/>
    </source>
</evidence>
<dbReference type="InParanoid" id="A0A4Q1BTC4"/>
<feature type="domain" description="Sec20 C-terminal" evidence="11">
    <location>
        <begin position="140"/>
        <end position="230"/>
    </location>
</feature>
<dbReference type="GO" id="GO:0005789">
    <property type="term" value="C:endoplasmic reticulum membrane"/>
    <property type="evidence" value="ECO:0007669"/>
    <property type="project" value="UniProtKB-SubCell"/>
</dbReference>
<keyword evidence="4" id="KW-0256">Endoplasmic reticulum</keyword>
<dbReference type="Proteomes" id="UP000289152">
    <property type="component" value="Unassembled WGS sequence"/>
</dbReference>
<dbReference type="GO" id="GO:0005484">
    <property type="term" value="F:SNAP receptor activity"/>
    <property type="evidence" value="ECO:0007669"/>
    <property type="project" value="InterPro"/>
</dbReference>
<evidence type="ECO:0000256" key="9">
    <source>
        <dbReference type="ARBA" id="ARBA00037934"/>
    </source>
</evidence>
<protein>
    <recommendedName>
        <fullName evidence="11">Sec20 C-terminal domain-containing protein</fullName>
    </recommendedName>
</protein>
<keyword evidence="5" id="KW-0931">ER-Golgi transport</keyword>
<dbReference type="Pfam" id="PF03908">
    <property type="entry name" value="Sec20"/>
    <property type="match status" value="1"/>
</dbReference>
<dbReference type="InterPro" id="IPR056173">
    <property type="entry name" value="Sec20_C"/>
</dbReference>
<keyword evidence="13" id="KW-1185">Reference proteome</keyword>
<evidence type="ECO:0000256" key="2">
    <source>
        <dbReference type="ARBA" id="ARBA00022448"/>
    </source>
</evidence>
<dbReference type="OrthoDB" id="46868at2759"/>
<dbReference type="InterPro" id="IPR005606">
    <property type="entry name" value="Sec20"/>
</dbReference>
<dbReference type="GO" id="GO:0031201">
    <property type="term" value="C:SNARE complex"/>
    <property type="evidence" value="ECO:0007669"/>
    <property type="project" value="TreeGrafter"/>
</dbReference>
<dbReference type="AlphaFoldDB" id="A0A4Q1BTC4"/>
<evidence type="ECO:0000256" key="7">
    <source>
        <dbReference type="ARBA" id="ARBA00023054"/>
    </source>
</evidence>
<dbReference type="PANTHER" id="PTHR12825:SF0">
    <property type="entry name" value="VESICLE TRANSPORT PROTEIN SEC20"/>
    <property type="match status" value="1"/>
</dbReference>
<dbReference type="EMBL" id="SDIL01000011">
    <property type="protein sequence ID" value="RXK41182.1"/>
    <property type="molecule type" value="Genomic_DNA"/>
</dbReference>
<accession>A0A4Q1BTC4</accession>
<comment type="caution">
    <text evidence="12">The sequence shown here is derived from an EMBL/GenBank/DDBJ whole genome shotgun (WGS) entry which is preliminary data.</text>
</comment>
<gene>
    <name evidence="12" type="ORF">M231_01587</name>
</gene>
<keyword evidence="6 10" id="KW-1133">Transmembrane helix</keyword>
<keyword evidence="2" id="KW-0813">Transport</keyword>
<name>A0A4Q1BTC4_TREME</name>
<evidence type="ECO:0000256" key="8">
    <source>
        <dbReference type="ARBA" id="ARBA00023136"/>
    </source>
</evidence>
<organism evidence="12 13">
    <name type="scientific">Tremella mesenterica</name>
    <name type="common">Jelly fungus</name>
    <dbReference type="NCBI Taxonomy" id="5217"/>
    <lineage>
        <taxon>Eukaryota</taxon>
        <taxon>Fungi</taxon>
        <taxon>Dikarya</taxon>
        <taxon>Basidiomycota</taxon>
        <taxon>Agaricomycotina</taxon>
        <taxon>Tremellomycetes</taxon>
        <taxon>Tremellales</taxon>
        <taxon>Tremellaceae</taxon>
        <taxon>Tremella</taxon>
    </lineage>
</organism>
<dbReference type="PANTHER" id="PTHR12825">
    <property type="entry name" value="BNIP1-RELATED"/>
    <property type="match status" value="1"/>
</dbReference>
<evidence type="ECO:0000256" key="5">
    <source>
        <dbReference type="ARBA" id="ARBA00022892"/>
    </source>
</evidence>
<keyword evidence="8 10" id="KW-0472">Membrane</keyword>
<keyword evidence="7" id="KW-0175">Coiled coil</keyword>
<sequence>MSPIPPPSELPHLLASAQRRIQDMKTFQLPRLADCEPSMRKELCEELREDLERVVYTIRLCREISLSLPSSSQNSSLSTCSDLEVECQALRITYRQAILNSRRNVRKSTLEDKRLKDKDERYELRSDTREDLGDAQLQAKTNEVTEVLGRTARLMQVELERSVLSVQMLESSTQTLRSTGTLYDRYTSLLQTSTGLVKAIERADKYDRLILLLALLLFLLTVGYIVKRRVLDKAVGGVGWWVGGSLTLVRRGVGMGLGGLGVGFRGLRNMREENGRDDKMESRDDVVSVEKGLKEKEMSVLDLVVPPESTLVHSTHSSDLGAVRVESDMEYEDHGDVAGSEEFTQSMKANSVSDQMKAPQVTQIELEHKDGINNLQEIII</sequence>
<comment type="subcellular location">
    <subcellularLocation>
        <location evidence="1">Endoplasmic reticulum membrane</location>
        <topology evidence="1">Single-pass type IV membrane protein</topology>
    </subcellularLocation>
</comment>
<reference evidence="12 13" key="1">
    <citation type="submission" date="2016-06" db="EMBL/GenBank/DDBJ databases">
        <title>Evolution of pathogenesis and genome organization in the Tremellales.</title>
        <authorList>
            <person name="Cuomo C."/>
            <person name="Litvintseva A."/>
            <person name="Heitman J."/>
            <person name="Chen Y."/>
            <person name="Sun S."/>
            <person name="Springer D."/>
            <person name="Dromer F."/>
            <person name="Young S."/>
            <person name="Zeng Q."/>
            <person name="Chapman S."/>
            <person name="Gujja S."/>
            <person name="Saif S."/>
            <person name="Birren B."/>
        </authorList>
    </citation>
    <scope>NUCLEOTIDE SEQUENCE [LARGE SCALE GENOMIC DNA]</scope>
    <source>
        <strain evidence="12 13">ATCC 28783</strain>
    </source>
</reference>
<dbReference type="VEuPathDB" id="FungiDB:TREMEDRAFT_64527"/>
<keyword evidence="3 10" id="KW-0812">Transmembrane</keyword>
<evidence type="ECO:0000256" key="10">
    <source>
        <dbReference type="SAM" id="Phobius"/>
    </source>
</evidence>